<feature type="compositionally biased region" description="Basic and acidic residues" evidence="1">
    <location>
        <begin position="576"/>
        <end position="585"/>
    </location>
</feature>
<feature type="region of interest" description="Disordered" evidence="1">
    <location>
        <begin position="334"/>
        <end position="374"/>
    </location>
</feature>
<dbReference type="AlphaFoldDB" id="A0A0L7LRP2"/>
<feature type="compositionally biased region" description="Low complexity" evidence="1">
    <location>
        <begin position="586"/>
        <end position="601"/>
    </location>
</feature>
<dbReference type="STRING" id="104452.A0A0L7LRP2"/>
<gene>
    <name evidence="2" type="ORF">OBRU01_02495</name>
</gene>
<sequence>MLFMFALTRPLCENSRSSVNTYSEATLCQLVLDEPDAPHHTLGSSVWRHDPPPQQPMNHMNQMSQPLSNILGQNMTQNNLMTNHVNQMGQNMNQMGQNVNQMGQNVNQMGQNVNQMSQSVNQFMQNNQLGFQNNHGQMMHQNQMMQNQMMNNMSSNPNQMGPNHMAQNMNHIGHNVNQIVQNSLSQNVNQMGQNVQMSQNVNQNANQMGQSVNQMGQNVNQMGQNVNQMGQNMMNGGQFPMNHNSFHNANHHPMLNRTQQFVNQNMMGARNGFTNNTRVRGTHDATGEAVAYQHTDATAQHGDTLYPRLLLHGKSWTPYIIHNLLHVWQRNGPEENNRSGGGWRGAATAEEFQGSQRRQHHQPGRALALESSQEDETNLFLRNIESVQRKKQDSPKSEPVDKRQVVSLALPQRPAPVKNLLDEDRDDLMSRMFLGLLHSDRLAQMLTVRKGRSLIVRFVSRVPATHQRLRGVWSRVLRGLPAAARKYDLASMAPLCIYFASAYVRTVSRVPATHPRLRGVWSRVLRGLPTAARKYDLASMAPLCIYFASRDAGHDGGGDGQRAAMVQVSQDPGARTQEHHTERRAPSQAAARAQANLPSQADRLKRHDRDPAER</sequence>
<feature type="compositionally biased region" description="Basic and acidic residues" evidence="1">
    <location>
        <begin position="602"/>
        <end position="614"/>
    </location>
</feature>
<accession>A0A0L7LRP2</accession>
<organism evidence="2 3">
    <name type="scientific">Operophtera brumata</name>
    <name type="common">Winter moth</name>
    <name type="synonym">Phalaena brumata</name>
    <dbReference type="NCBI Taxonomy" id="104452"/>
    <lineage>
        <taxon>Eukaryota</taxon>
        <taxon>Metazoa</taxon>
        <taxon>Ecdysozoa</taxon>
        <taxon>Arthropoda</taxon>
        <taxon>Hexapoda</taxon>
        <taxon>Insecta</taxon>
        <taxon>Pterygota</taxon>
        <taxon>Neoptera</taxon>
        <taxon>Endopterygota</taxon>
        <taxon>Lepidoptera</taxon>
        <taxon>Glossata</taxon>
        <taxon>Ditrysia</taxon>
        <taxon>Geometroidea</taxon>
        <taxon>Geometridae</taxon>
        <taxon>Larentiinae</taxon>
        <taxon>Operophtera</taxon>
    </lineage>
</organism>
<keyword evidence="3" id="KW-1185">Reference proteome</keyword>
<evidence type="ECO:0000313" key="2">
    <source>
        <dbReference type="EMBL" id="KOB77861.1"/>
    </source>
</evidence>
<dbReference type="EMBL" id="JTDY01000293">
    <property type="protein sequence ID" value="KOB77861.1"/>
    <property type="molecule type" value="Genomic_DNA"/>
</dbReference>
<protein>
    <submittedName>
        <fullName evidence="2">Uncharacterized protein</fullName>
    </submittedName>
</protein>
<dbReference type="Proteomes" id="UP000037510">
    <property type="component" value="Unassembled WGS sequence"/>
</dbReference>
<feature type="region of interest" description="Disordered" evidence="1">
    <location>
        <begin position="386"/>
        <end position="405"/>
    </location>
</feature>
<feature type="compositionally biased region" description="Basic and acidic residues" evidence="1">
    <location>
        <begin position="387"/>
        <end position="404"/>
    </location>
</feature>
<reference evidence="2 3" key="1">
    <citation type="journal article" date="2015" name="Genome Biol. Evol.">
        <title>The genome of winter moth (Operophtera brumata) provides a genomic perspective on sexual dimorphism and phenology.</title>
        <authorList>
            <person name="Derks M.F."/>
            <person name="Smit S."/>
            <person name="Salis L."/>
            <person name="Schijlen E."/>
            <person name="Bossers A."/>
            <person name="Mateman C."/>
            <person name="Pijl A.S."/>
            <person name="de Ridder D."/>
            <person name="Groenen M.A."/>
            <person name="Visser M.E."/>
            <person name="Megens H.J."/>
        </authorList>
    </citation>
    <scope>NUCLEOTIDE SEQUENCE [LARGE SCALE GENOMIC DNA]</scope>
    <source>
        <strain evidence="2">WM2013NL</strain>
        <tissue evidence="2">Head and thorax</tissue>
    </source>
</reference>
<name>A0A0L7LRP2_OPEBR</name>
<proteinExistence type="predicted"/>
<comment type="caution">
    <text evidence="2">The sequence shown here is derived from an EMBL/GenBank/DDBJ whole genome shotgun (WGS) entry which is preliminary data.</text>
</comment>
<evidence type="ECO:0000256" key="1">
    <source>
        <dbReference type="SAM" id="MobiDB-lite"/>
    </source>
</evidence>
<evidence type="ECO:0000313" key="3">
    <source>
        <dbReference type="Proteomes" id="UP000037510"/>
    </source>
</evidence>
<feature type="region of interest" description="Disordered" evidence="1">
    <location>
        <begin position="569"/>
        <end position="614"/>
    </location>
</feature>